<keyword evidence="5 6" id="KW-0472">Membrane</keyword>
<comment type="caution">
    <text evidence="8">The sequence shown here is derived from an EMBL/GenBank/DDBJ whole genome shotgun (WGS) entry which is preliminary data.</text>
</comment>
<dbReference type="RefSeq" id="WP_187563682.1">
    <property type="nucleotide sequence ID" value="NZ_JACGWS010000012.1"/>
</dbReference>
<dbReference type="PANTHER" id="PTHR30294:SF29">
    <property type="entry name" value="MULTIDRUG ABC TRANSPORTER PERMEASE YBHS-RELATED"/>
    <property type="match status" value="1"/>
</dbReference>
<dbReference type="SUPFAM" id="SSF53850">
    <property type="entry name" value="Periplasmic binding protein-like II"/>
    <property type="match status" value="1"/>
</dbReference>
<feature type="transmembrane region" description="Helical" evidence="6">
    <location>
        <begin position="389"/>
        <end position="410"/>
    </location>
</feature>
<comment type="subcellular location">
    <subcellularLocation>
        <location evidence="1">Cell membrane</location>
        <topology evidence="1">Multi-pass membrane protein</topology>
    </subcellularLocation>
</comment>
<dbReference type="InterPro" id="IPR013525">
    <property type="entry name" value="ABC2_TM"/>
</dbReference>
<dbReference type="InterPro" id="IPR051449">
    <property type="entry name" value="ABC-2_transporter_component"/>
</dbReference>
<feature type="transmembrane region" description="Helical" evidence="6">
    <location>
        <begin position="364"/>
        <end position="383"/>
    </location>
</feature>
<evidence type="ECO:0000256" key="5">
    <source>
        <dbReference type="ARBA" id="ARBA00023136"/>
    </source>
</evidence>
<evidence type="ECO:0000256" key="3">
    <source>
        <dbReference type="ARBA" id="ARBA00022692"/>
    </source>
</evidence>
<feature type="transmembrane region" description="Helical" evidence="6">
    <location>
        <begin position="244"/>
        <end position="264"/>
    </location>
</feature>
<reference evidence="8 9" key="1">
    <citation type="submission" date="2020-07" db="EMBL/GenBank/DDBJ databases">
        <title>Description of Kordia aestuariivivens sp. nov., isolated from a tidal flat.</title>
        <authorList>
            <person name="Park S."/>
            <person name="Yoon J.-H."/>
        </authorList>
    </citation>
    <scope>NUCLEOTIDE SEQUENCE [LARGE SCALE GENOMIC DNA]</scope>
    <source>
        <strain evidence="8 9">YSTF-M3</strain>
    </source>
</reference>
<gene>
    <name evidence="8" type="ORF">H2O64_18375</name>
</gene>
<keyword evidence="4 6" id="KW-1133">Transmembrane helix</keyword>
<dbReference type="Pfam" id="PF12698">
    <property type="entry name" value="ABC2_membrane_3"/>
    <property type="match status" value="1"/>
</dbReference>
<keyword evidence="9" id="KW-1185">Reference proteome</keyword>
<feature type="domain" description="ABC-2 type transporter transmembrane" evidence="7">
    <location>
        <begin position="19"/>
        <end position="411"/>
    </location>
</feature>
<accession>A0ABR7QDI5</accession>
<keyword evidence="2" id="KW-1003">Cell membrane</keyword>
<organism evidence="8 9">
    <name type="scientific">Kordia aestuariivivens</name>
    <dbReference type="NCBI Taxonomy" id="2759037"/>
    <lineage>
        <taxon>Bacteria</taxon>
        <taxon>Pseudomonadati</taxon>
        <taxon>Bacteroidota</taxon>
        <taxon>Flavobacteriia</taxon>
        <taxon>Flavobacteriales</taxon>
        <taxon>Flavobacteriaceae</taxon>
        <taxon>Kordia</taxon>
    </lineage>
</organism>
<evidence type="ECO:0000259" key="7">
    <source>
        <dbReference type="Pfam" id="PF12698"/>
    </source>
</evidence>
<name>A0ABR7QDI5_9FLAO</name>
<dbReference type="Proteomes" id="UP000619238">
    <property type="component" value="Unassembled WGS sequence"/>
</dbReference>
<proteinExistence type="predicted"/>
<evidence type="ECO:0000313" key="8">
    <source>
        <dbReference type="EMBL" id="MBC8756645.1"/>
    </source>
</evidence>
<protein>
    <submittedName>
        <fullName evidence="8">ABC transporter permease</fullName>
    </submittedName>
</protein>
<dbReference type="Gene3D" id="3.40.190.10">
    <property type="entry name" value="Periplasmic binding protein-like II"/>
    <property type="match status" value="1"/>
</dbReference>
<dbReference type="PANTHER" id="PTHR30294">
    <property type="entry name" value="MEMBRANE COMPONENT OF ABC TRANSPORTER YHHJ-RELATED"/>
    <property type="match status" value="1"/>
</dbReference>
<evidence type="ECO:0000313" key="9">
    <source>
        <dbReference type="Proteomes" id="UP000619238"/>
    </source>
</evidence>
<dbReference type="EMBL" id="JACGWS010000012">
    <property type="protein sequence ID" value="MBC8756645.1"/>
    <property type="molecule type" value="Genomic_DNA"/>
</dbReference>
<feature type="transmembrane region" description="Helical" evidence="6">
    <location>
        <begin position="182"/>
        <end position="203"/>
    </location>
</feature>
<evidence type="ECO:0000256" key="6">
    <source>
        <dbReference type="SAM" id="Phobius"/>
    </source>
</evidence>
<keyword evidence="3 6" id="KW-0812">Transmembrane</keyword>
<evidence type="ECO:0000256" key="1">
    <source>
        <dbReference type="ARBA" id="ARBA00004651"/>
    </source>
</evidence>
<evidence type="ECO:0000256" key="4">
    <source>
        <dbReference type="ARBA" id="ARBA00022989"/>
    </source>
</evidence>
<feature type="transmembrane region" description="Helical" evidence="6">
    <location>
        <begin position="21"/>
        <end position="42"/>
    </location>
</feature>
<evidence type="ECO:0000256" key="2">
    <source>
        <dbReference type="ARBA" id="ARBA00022475"/>
    </source>
</evidence>
<feature type="transmembrane region" description="Helical" evidence="6">
    <location>
        <begin position="337"/>
        <end position="357"/>
    </location>
</feature>
<sequence>MNHLPLIIKREYLTKVRNKSFILMTFLSPLIMIGLFMLIFYLTQLNNSKERTISILDETGTISQIFTEDEDETTTYNILKGISLEEAKKQVQETEEYGLLHIPKMTSTEEIAEQIKFYSEDSPSQKFISRLERQLSKELTDVAMVKNGVEVELVESSKMNVAIVQESFTGERTSKFVNYSKLGFGLAAGYLLFMFIIIYGNMIMRSVIEEKTNRIIEVIISSVKPVQLLMGKIIGTSLAGITQFLMWVILGGIMMVVFSLVFGVDLAGMQTAQQTELLAQGADMNMQMQISEVYQSLPLGNLVVAFFIFFIGGYLLYSSLYAAIGAAVDNETDTQQFMMPIMVPLILAVYVGGFTVLEDPHGTVATIFSYIPFTSPVVMLMRIPFGVPLWQQLISVVILYISFTGTVWFASKIYRVGILMYGKKASYKEIFKWLKY</sequence>
<feature type="transmembrane region" description="Helical" evidence="6">
    <location>
        <begin position="296"/>
        <end position="317"/>
    </location>
</feature>